<reference evidence="6 9" key="2">
    <citation type="submission" date="2018-08" db="EMBL/GenBank/DDBJ databases">
        <title>A genome reference for cultivated species of the human gut microbiota.</title>
        <authorList>
            <person name="Zou Y."/>
            <person name="Xue W."/>
            <person name="Luo G."/>
        </authorList>
    </citation>
    <scope>NUCLEOTIDE SEQUENCE [LARGE SCALE GENOMIC DNA]</scope>
    <source>
        <strain evidence="6 9">AF39-6AC</strain>
    </source>
</reference>
<evidence type="ECO:0000313" key="8">
    <source>
        <dbReference type="Proteomes" id="UP000183766"/>
    </source>
</evidence>
<evidence type="ECO:0000313" key="13">
    <source>
        <dbReference type="Proteomes" id="UP000487596"/>
    </source>
</evidence>
<evidence type="ECO:0000313" key="3">
    <source>
        <dbReference type="EMBL" id="KAB6080872.1"/>
    </source>
</evidence>
<dbReference type="EMBL" id="WDER01000059">
    <property type="protein sequence ID" value="KAB6080028.1"/>
    <property type="molecule type" value="Genomic_DNA"/>
</dbReference>
<dbReference type="EMBL" id="WDCG01000008">
    <property type="protein sequence ID" value="KAB6424171.1"/>
    <property type="molecule type" value="Genomic_DNA"/>
</dbReference>
<evidence type="ECO:0000313" key="9">
    <source>
        <dbReference type="Proteomes" id="UP000284417"/>
    </source>
</evidence>
<keyword evidence="1" id="KW-0812">Transmembrane</keyword>
<keyword evidence="1" id="KW-1133">Transmembrane helix</keyword>
<dbReference type="Proteomes" id="UP000183766">
    <property type="component" value="Unassembled WGS sequence"/>
</dbReference>
<dbReference type="EMBL" id="WDEH01000010">
    <property type="protein sequence ID" value="KAB6139871.1"/>
    <property type="molecule type" value="Genomic_DNA"/>
</dbReference>
<dbReference type="Proteomes" id="UP000474077">
    <property type="component" value="Unassembled WGS sequence"/>
</dbReference>
<dbReference type="RefSeq" id="WP_005816074.1">
    <property type="nucleotide sequence ID" value="NZ_BAABZH010000001.1"/>
</dbReference>
<gene>
    <name evidence="6" type="ORF">DW042_12505</name>
    <name evidence="4" type="ORF">GA424_08455</name>
    <name evidence="2" type="ORF">GA560_18055</name>
    <name evidence="3" type="ORF">GA574_25640</name>
    <name evidence="5" type="ORF">GAZ26_09240</name>
    <name evidence="7" type="ORF">SAMN05216250_10852</name>
</gene>
<evidence type="ECO:0000313" key="6">
    <source>
        <dbReference type="EMBL" id="RHK96212.1"/>
    </source>
</evidence>
<dbReference type="EMBL" id="QROC01000014">
    <property type="protein sequence ID" value="RHK96212.1"/>
    <property type="molecule type" value="Genomic_DNA"/>
</dbReference>
<dbReference type="Proteomes" id="UP000471447">
    <property type="component" value="Unassembled WGS sequence"/>
</dbReference>
<sequence length="99" mass="10838">MADTKQERFPDYPIFKGLQRPLEFFGLQGRYIYWAAATAGGAVAGFILGYCIFGFVAGLVLLVLAVAVGGVLIVMKQRKGLHSKKSDNGIFIYAYSKKV</sequence>
<dbReference type="AlphaFoldDB" id="A0A1I4SL20"/>
<reference evidence="10 11" key="3">
    <citation type="journal article" date="2019" name="Nat. Med.">
        <title>A library of human gut bacterial isolates paired with longitudinal multiomics data enables mechanistic microbiome research.</title>
        <authorList>
            <person name="Poyet M."/>
            <person name="Groussin M."/>
            <person name="Gibbons S.M."/>
            <person name="Avila-Pacheco J."/>
            <person name="Jiang X."/>
            <person name="Kearney S.M."/>
            <person name="Perrotta A.R."/>
            <person name="Berdy B."/>
            <person name="Zhao S."/>
            <person name="Lieberman T.D."/>
            <person name="Swanson P.K."/>
            <person name="Smith M."/>
            <person name="Roesemann S."/>
            <person name="Alexander J.E."/>
            <person name="Rich S.A."/>
            <person name="Livny J."/>
            <person name="Vlamakis H."/>
            <person name="Clish C."/>
            <person name="Bullock K."/>
            <person name="Deik A."/>
            <person name="Scott J."/>
            <person name="Pierce K.A."/>
            <person name="Xavier R.J."/>
            <person name="Alm E.J."/>
        </authorList>
    </citation>
    <scope>NUCLEOTIDE SEQUENCE [LARGE SCALE GENOMIC DNA]</scope>
    <source>
        <strain evidence="4 13">BIOML-A62</strain>
        <strain evidence="5 11">BIOML-A7</strain>
        <strain evidence="2 12">BIOML-A73</strain>
        <strain evidence="3 10">BIOML-A74</strain>
    </source>
</reference>
<feature type="transmembrane region" description="Helical" evidence="1">
    <location>
        <begin position="31"/>
        <end position="49"/>
    </location>
</feature>
<dbReference type="Proteomes" id="UP000487596">
    <property type="component" value="Unassembled WGS sequence"/>
</dbReference>
<protein>
    <submittedName>
        <fullName evidence="2">DUF4133 domain-containing protein</fullName>
    </submittedName>
</protein>
<keyword evidence="10" id="KW-1185">Reference proteome</keyword>
<dbReference type="EMBL" id="WDES01000067">
    <property type="protein sequence ID" value="KAB6080872.1"/>
    <property type="molecule type" value="Genomic_DNA"/>
</dbReference>
<evidence type="ECO:0000313" key="11">
    <source>
        <dbReference type="Proteomes" id="UP000471447"/>
    </source>
</evidence>
<evidence type="ECO:0000256" key="1">
    <source>
        <dbReference type="SAM" id="Phobius"/>
    </source>
</evidence>
<evidence type="ECO:0000313" key="4">
    <source>
        <dbReference type="EMBL" id="KAB6139871.1"/>
    </source>
</evidence>
<accession>A0A1I4SL20</accession>
<evidence type="ECO:0000313" key="7">
    <source>
        <dbReference type="EMBL" id="SFM64983.1"/>
    </source>
</evidence>
<evidence type="ECO:0000313" key="2">
    <source>
        <dbReference type="EMBL" id="KAB6080028.1"/>
    </source>
</evidence>
<evidence type="ECO:0000313" key="5">
    <source>
        <dbReference type="EMBL" id="KAB6424171.1"/>
    </source>
</evidence>
<dbReference type="Proteomes" id="UP000284417">
    <property type="component" value="Unassembled WGS sequence"/>
</dbReference>
<name>A0A1I4SL20_9BACE</name>
<dbReference type="GeneID" id="93485201"/>
<dbReference type="Proteomes" id="UP000435059">
    <property type="component" value="Unassembled WGS sequence"/>
</dbReference>
<reference evidence="7 8" key="1">
    <citation type="submission" date="2016-10" db="EMBL/GenBank/DDBJ databases">
        <authorList>
            <person name="de Groot N.N."/>
        </authorList>
    </citation>
    <scope>NUCLEOTIDE SEQUENCE [LARGE SCALE GENOMIC DNA]</scope>
    <source>
        <strain evidence="7 8">NLAE-zl-C202</strain>
    </source>
</reference>
<dbReference type="EMBL" id="FOUM01000008">
    <property type="protein sequence ID" value="SFM64983.1"/>
    <property type="molecule type" value="Genomic_DNA"/>
</dbReference>
<organism evidence="7 8">
    <name type="scientific">Bacteroides xylanisolvens</name>
    <dbReference type="NCBI Taxonomy" id="371601"/>
    <lineage>
        <taxon>Bacteria</taxon>
        <taxon>Pseudomonadati</taxon>
        <taxon>Bacteroidota</taxon>
        <taxon>Bacteroidia</taxon>
        <taxon>Bacteroidales</taxon>
        <taxon>Bacteroidaceae</taxon>
        <taxon>Bacteroides</taxon>
    </lineage>
</organism>
<keyword evidence="1" id="KW-0472">Membrane</keyword>
<proteinExistence type="predicted"/>
<evidence type="ECO:0000313" key="12">
    <source>
        <dbReference type="Proteomes" id="UP000474077"/>
    </source>
</evidence>
<feature type="transmembrane region" description="Helical" evidence="1">
    <location>
        <begin position="55"/>
        <end position="75"/>
    </location>
</feature>
<evidence type="ECO:0000313" key="10">
    <source>
        <dbReference type="Proteomes" id="UP000435059"/>
    </source>
</evidence>